<dbReference type="SUPFAM" id="SSF51556">
    <property type="entry name" value="Metallo-dependent hydrolases"/>
    <property type="match status" value="1"/>
</dbReference>
<dbReference type="GO" id="GO:0005737">
    <property type="term" value="C:cytoplasm"/>
    <property type="evidence" value="ECO:0007669"/>
    <property type="project" value="TreeGrafter"/>
</dbReference>
<dbReference type="Pfam" id="PF04909">
    <property type="entry name" value="Amidohydro_2"/>
    <property type="match status" value="1"/>
</dbReference>
<dbReference type="InterPro" id="IPR006680">
    <property type="entry name" value="Amidohydro-rel"/>
</dbReference>
<dbReference type="KEGG" id="spii:G7077_05665"/>
<evidence type="ECO:0000256" key="1">
    <source>
        <dbReference type="ARBA" id="ARBA00023239"/>
    </source>
</evidence>
<keyword evidence="1" id="KW-0456">Lyase</keyword>
<evidence type="ECO:0000313" key="4">
    <source>
        <dbReference type="Proteomes" id="UP000503222"/>
    </source>
</evidence>
<dbReference type="InterPro" id="IPR032465">
    <property type="entry name" value="ACMSD"/>
</dbReference>
<dbReference type="PANTHER" id="PTHR21240">
    <property type="entry name" value="2-AMINO-3-CARBOXYLMUCONATE-6-SEMIALDEHYDE DECARBOXYLASE"/>
    <property type="match status" value="1"/>
</dbReference>
<dbReference type="GO" id="GO:0019748">
    <property type="term" value="P:secondary metabolic process"/>
    <property type="evidence" value="ECO:0007669"/>
    <property type="project" value="TreeGrafter"/>
</dbReference>
<evidence type="ECO:0000313" key="3">
    <source>
        <dbReference type="EMBL" id="QIK79962.1"/>
    </source>
</evidence>
<dbReference type="CDD" id="cd01292">
    <property type="entry name" value="metallo-dependent_hydrolases"/>
    <property type="match status" value="1"/>
</dbReference>
<keyword evidence="3" id="KW-0378">Hydrolase</keyword>
<gene>
    <name evidence="3" type="ORF">G7077_05665</name>
</gene>
<organism evidence="3 4">
    <name type="scientific">Sphingomonas piscis</name>
    <dbReference type="NCBI Taxonomy" id="2714943"/>
    <lineage>
        <taxon>Bacteria</taxon>
        <taxon>Pseudomonadati</taxon>
        <taxon>Pseudomonadota</taxon>
        <taxon>Alphaproteobacteria</taxon>
        <taxon>Sphingomonadales</taxon>
        <taxon>Sphingomonadaceae</taxon>
        <taxon>Sphingomonas</taxon>
    </lineage>
</organism>
<proteinExistence type="predicted"/>
<keyword evidence="4" id="KW-1185">Reference proteome</keyword>
<reference evidence="3 4" key="1">
    <citation type="submission" date="2020-03" db="EMBL/GenBank/DDBJ databases">
        <title>Sphingomonas sp. nov., isolated from fish.</title>
        <authorList>
            <person name="Hyun D.-W."/>
            <person name="Bae J.-W."/>
        </authorList>
    </citation>
    <scope>NUCLEOTIDE SEQUENCE [LARGE SCALE GENOMIC DNA]</scope>
    <source>
        <strain evidence="3 4">HDW15B</strain>
    </source>
</reference>
<evidence type="ECO:0000259" key="2">
    <source>
        <dbReference type="Pfam" id="PF04909"/>
    </source>
</evidence>
<dbReference type="Gene3D" id="3.20.20.140">
    <property type="entry name" value="Metal-dependent hydrolases"/>
    <property type="match status" value="1"/>
</dbReference>
<name>A0A6G7YT95_9SPHN</name>
<dbReference type="AlphaFoldDB" id="A0A6G7YT95"/>
<dbReference type="GO" id="GO:0016787">
    <property type="term" value="F:hydrolase activity"/>
    <property type="evidence" value="ECO:0007669"/>
    <property type="project" value="UniProtKB-KW"/>
</dbReference>
<dbReference type="Proteomes" id="UP000503222">
    <property type="component" value="Chromosome"/>
</dbReference>
<accession>A0A6G7YT95</accession>
<dbReference type="InterPro" id="IPR032466">
    <property type="entry name" value="Metal_Hydrolase"/>
</dbReference>
<dbReference type="EMBL" id="CP049869">
    <property type="protein sequence ID" value="QIK79962.1"/>
    <property type="molecule type" value="Genomic_DNA"/>
</dbReference>
<feature type="domain" description="Amidohydrolase-related" evidence="2">
    <location>
        <begin position="21"/>
        <end position="223"/>
    </location>
</feature>
<protein>
    <submittedName>
        <fullName evidence="3">Amidohydrolase family protein</fullName>
    </submittedName>
</protein>
<dbReference type="GO" id="GO:0016831">
    <property type="term" value="F:carboxy-lyase activity"/>
    <property type="evidence" value="ECO:0007669"/>
    <property type="project" value="InterPro"/>
</dbReference>
<sequence length="223" mass="24506">MWFGGPNHVPPGDMASTRKGNDGIIALAASKPGLIPIVTVHPYDGEAALRELERVRKRGAKVLKIHSHTQRFDAADPRVLALVRKAGDLGMVVLMDNASIVPGDNQKLLNIALETPKTNFIFAHIGGLDFRFWNILKLARTAENLVGNNIYFDASTAPLMADSPLEAEFVWTLRNVGIDYVLFGSDYPQLSVKDSLDALNRLGLTDEELAKIRYGNAKRLFGL</sequence>
<dbReference type="PANTHER" id="PTHR21240:SF28">
    <property type="entry name" value="ISO-OROTATE DECARBOXYLASE (EUROFUNG)"/>
    <property type="match status" value="1"/>
</dbReference>